<dbReference type="HOGENOM" id="CLU_1280979_0_0_9"/>
<keyword evidence="3" id="KW-1185">Reference proteome</keyword>
<dbReference type="Pfam" id="PF01391">
    <property type="entry name" value="Collagen"/>
    <property type="match status" value="1"/>
</dbReference>
<dbReference type="OrthoDB" id="1816081at2"/>
<evidence type="ECO:0008006" key="4">
    <source>
        <dbReference type="Google" id="ProtNLM"/>
    </source>
</evidence>
<comment type="caution">
    <text evidence="2">The sequence shown here is derived from an EMBL/GenBank/DDBJ whole genome shotgun (WGS) entry which is preliminary data.</text>
</comment>
<name>G9YK63_9FIRM</name>
<sequence length="215" mass="22905">MDELNELKVKVQFDNQVQVQAVQVPGTPGPAGPAGAKGDPGPAGPQGKTGAQGAPGKDGKSAYLIAKEHGFTGTEREWLESLNGKTSYPELVALMAEKKLATKSDKLSDILTAIINEIIPPGKVCLHPFVALAQKVSIGDTVVHLTATPLFKCAVVKEDPSELIFYTANENWAVDIPLPTPFDGAAFMIGMYREGAPYPTARLNISESGEEEYLE</sequence>
<accession>G9YK63</accession>
<feature type="region of interest" description="Disordered" evidence="1">
    <location>
        <begin position="23"/>
        <end position="59"/>
    </location>
</feature>
<dbReference type="InterPro" id="IPR008160">
    <property type="entry name" value="Collagen"/>
</dbReference>
<evidence type="ECO:0000313" key="3">
    <source>
        <dbReference type="Proteomes" id="UP000005481"/>
    </source>
</evidence>
<proteinExistence type="predicted"/>
<dbReference type="RefSeq" id="WP_006791033.1">
    <property type="nucleotide sequence ID" value="NZ_JH417615.1"/>
</dbReference>
<dbReference type="PATRIC" id="fig|861450.3.peg.1903"/>
<dbReference type="AlphaFoldDB" id="G9YK63"/>
<evidence type="ECO:0000313" key="2">
    <source>
        <dbReference type="EMBL" id="EHM37737.1"/>
    </source>
</evidence>
<dbReference type="STRING" id="861450.HMPREF0080_02072"/>
<gene>
    <name evidence="2" type="ORF">HMPREF0080_02072</name>
</gene>
<evidence type="ECO:0000256" key="1">
    <source>
        <dbReference type="SAM" id="MobiDB-lite"/>
    </source>
</evidence>
<dbReference type="Proteomes" id="UP000005481">
    <property type="component" value="Unassembled WGS sequence"/>
</dbReference>
<reference evidence="2 3" key="1">
    <citation type="submission" date="2011-08" db="EMBL/GenBank/DDBJ databases">
        <authorList>
            <person name="Weinstock G."/>
            <person name="Sodergren E."/>
            <person name="Clifton S."/>
            <person name="Fulton L."/>
            <person name="Fulton B."/>
            <person name="Courtney L."/>
            <person name="Fronick C."/>
            <person name="Harrison M."/>
            <person name="Strong C."/>
            <person name="Farmer C."/>
            <person name="Delahaunty K."/>
            <person name="Markovic C."/>
            <person name="Hall O."/>
            <person name="Minx P."/>
            <person name="Tomlinson C."/>
            <person name="Mitreva M."/>
            <person name="Hou S."/>
            <person name="Chen J."/>
            <person name="Wollam A."/>
            <person name="Pepin K.H."/>
            <person name="Johnson M."/>
            <person name="Bhonagiri V."/>
            <person name="Zhang X."/>
            <person name="Suruliraj S."/>
            <person name="Warren W."/>
            <person name="Chinwalla A."/>
            <person name="Mardis E.R."/>
            <person name="Wilson R.K."/>
        </authorList>
    </citation>
    <scope>NUCLEOTIDE SEQUENCE [LARGE SCALE GENOMIC DNA]</scope>
    <source>
        <strain evidence="2 3">F0357</strain>
    </source>
</reference>
<protein>
    <recommendedName>
        <fullName evidence="4">Collagen triple helix repeat protein</fullName>
    </recommendedName>
</protein>
<dbReference type="EMBL" id="AGCJ01000092">
    <property type="protein sequence ID" value="EHM37737.1"/>
    <property type="molecule type" value="Genomic_DNA"/>
</dbReference>
<organism evidence="2 3">
    <name type="scientific">Anaeroglobus geminatus F0357</name>
    <dbReference type="NCBI Taxonomy" id="861450"/>
    <lineage>
        <taxon>Bacteria</taxon>
        <taxon>Bacillati</taxon>
        <taxon>Bacillota</taxon>
        <taxon>Negativicutes</taxon>
        <taxon>Veillonellales</taxon>
        <taxon>Veillonellaceae</taxon>
        <taxon>Anaeroglobus</taxon>
    </lineage>
</organism>